<evidence type="ECO:0000256" key="4">
    <source>
        <dbReference type="ARBA" id="ARBA00023136"/>
    </source>
</evidence>
<dbReference type="RefSeq" id="WP_058441920.1">
    <property type="nucleotide sequence ID" value="NZ_CAAAHU010000002.1"/>
</dbReference>
<dbReference type="PANTHER" id="PTHR23501:SF169">
    <property type="entry name" value="SLR0616 PROTEIN"/>
    <property type="match status" value="1"/>
</dbReference>
<feature type="transmembrane region" description="Helical" evidence="5">
    <location>
        <begin position="133"/>
        <end position="152"/>
    </location>
</feature>
<dbReference type="Gene3D" id="1.20.1720.10">
    <property type="entry name" value="Multidrug resistance protein D"/>
    <property type="match status" value="1"/>
</dbReference>
<feature type="transmembrane region" description="Helical" evidence="5">
    <location>
        <begin position="71"/>
        <end position="92"/>
    </location>
</feature>
<sequence>MISKLRISWLLTYISIASFSAAIITPALPQIQMQFGLSTGEVEWIVSAFLVGYVIGQLIYGPLANRFGRVLALRIGLSINLVGVLICLLGLAETNFGIIVLGRLISALGAASGLACTYMLINEWLPESQRATAMAYSILSFTMGIGLAVAFGGVMTEYWQWSLCFLILLVHGVVMLWGTCMFSETLQNPQEINLRAIVANYRRALSCGKLIVFSLVIGLCSAIGYCFSAAGPQIANDILHIRIVDYGYWNLLNMLGMLIGGLWAKILVNRLPAKKVIVIGLAGCIAGIGSLTGMLYYHSFSASWFFLSTMNFYIFSGLLFAAGSLVASNAIADKASGSAMMSFINMFSATLAVILMGYMSTNPLKAYVEVLIGMWILVVGLLLVQHCTNKVEVMSYEV</sequence>
<dbReference type="InterPro" id="IPR011701">
    <property type="entry name" value="MFS"/>
</dbReference>
<feature type="transmembrane region" description="Helical" evidence="5">
    <location>
        <begin position="246"/>
        <end position="264"/>
    </location>
</feature>
<dbReference type="Proteomes" id="UP000054742">
    <property type="component" value="Unassembled WGS sequence"/>
</dbReference>
<feature type="transmembrane region" description="Helical" evidence="5">
    <location>
        <begin position="7"/>
        <end position="24"/>
    </location>
</feature>
<feature type="transmembrane region" description="Helical" evidence="5">
    <location>
        <begin position="158"/>
        <end position="178"/>
    </location>
</feature>
<dbReference type="GO" id="GO:0005886">
    <property type="term" value="C:plasma membrane"/>
    <property type="evidence" value="ECO:0007669"/>
    <property type="project" value="TreeGrafter"/>
</dbReference>
<feature type="transmembrane region" description="Helical" evidence="5">
    <location>
        <begin position="366"/>
        <end position="384"/>
    </location>
</feature>
<evidence type="ECO:0000313" key="7">
    <source>
        <dbReference type="EMBL" id="KTC81400.1"/>
    </source>
</evidence>
<feature type="transmembrane region" description="Helical" evidence="5">
    <location>
        <begin position="98"/>
        <end position="121"/>
    </location>
</feature>
<reference evidence="7 8" key="1">
    <citation type="submission" date="2015-11" db="EMBL/GenBank/DDBJ databases">
        <title>Genomic analysis of 38 Legionella species identifies large and diverse effector repertoires.</title>
        <authorList>
            <person name="Burstein D."/>
            <person name="Amaro F."/>
            <person name="Zusman T."/>
            <person name="Lifshitz Z."/>
            <person name="Cohen O."/>
            <person name="Gilbert J.A."/>
            <person name="Pupko T."/>
            <person name="Shuman H.A."/>
            <person name="Segal G."/>
        </authorList>
    </citation>
    <scope>NUCLEOTIDE SEQUENCE [LARGE SCALE GENOMIC DNA]</scope>
    <source>
        <strain evidence="7 8">ATCC 43878</strain>
    </source>
</reference>
<feature type="transmembrane region" description="Helical" evidence="5">
    <location>
        <begin position="44"/>
        <end position="64"/>
    </location>
</feature>
<dbReference type="PROSITE" id="PS50850">
    <property type="entry name" value="MFS"/>
    <property type="match status" value="1"/>
</dbReference>
<protein>
    <submittedName>
        <fullName evidence="7">Major facilitator superfamily (MFS) transporter</fullName>
    </submittedName>
</protein>
<dbReference type="Pfam" id="PF07690">
    <property type="entry name" value="MFS_1"/>
    <property type="match status" value="1"/>
</dbReference>
<dbReference type="EMBL" id="LNXV01000029">
    <property type="protein sequence ID" value="KTC81400.1"/>
    <property type="molecule type" value="Genomic_DNA"/>
</dbReference>
<dbReference type="OrthoDB" id="5653806at2"/>
<dbReference type="InterPro" id="IPR020846">
    <property type="entry name" value="MFS_dom"/>
</dbReference>
<dbReference type="PANTHER" id="PTHR23501">
    <property type="entry name" value="MAJOR FACILITATOR SUPERFAMILY"/>
    <property type="match status" value="1"/>
</dbReference>
<dbReference type="GO" id="GO:0022857">
    <property type="term" value="F:transmembrane transporter activity"/>
    <property type="evidence" value="ECO:0007669"/>
    <property type="project" value="InterPro"/>
</dbReference>
<accession>A0A0W0SD46</accession>
<keyword evidence="2 5" id="KW-0812">Transmembrane</keyword>
<evidence type="ECO:0000256" key="2">
    <source>
        <dbReference type="ARBA" id="ARBA00022692"/>
    </source>
</evidence>
<dbReference type="AlphaFoldDB" id="A0A0W0SD46"/>
<feature type="transmembrane region" description="Helical" evidence="5">
    <location>
        <begin position="210"/>
        <end position="234"/>
    </location>
</feature>
<keyword evidence="3 5" id="KW-1133">Transmembrane helix</keyword>
<proteinExistence type="predicted"/>
<feature type="transmembrane region" description="Helical" evidence="5">
    <location>
        <begin position="276"/>
        <end position="298"/>
    </location>
</feature>
<feature type="transmembrane region" description="Helical" evidence="5">
    <location>
        <begin position="304"/>
        <end position="327"/>
    </location>
</feature>
<dbReference type="SUPFAM" id="SSF103473">
    <property type="entry name" value="MFS general substrate transporter"/>
    <property type="match status" value="1"/>
</dbReference>
<name>A0A0W0SD46_9GAMM</name>
<dbReference type="InterPro" id="IPR036259">
    <property type="entry name" value="MFS_trans_sf"/>
</dbReference>
<evidence type="ECO:0000313" key="8">
    <source>
        <dbReference type="Proteomes" id="UP000054742"/>
    </source>
</evidence>
<feature type="domain" description="Major facilitator superfamily (MFS) profile" evidence="6">
    <location>
        <begin position="1"/>
        <end position="392"/>
    </location>
</feature>
<organism evidence="7 8">
    <name type="scientific">Legionella brunensis</name>
    <dbReference type="NCBI Taxonomy" id="29422"/>
    <lineage>
        <taxon>Bacteria</taxon>
        <taxon>Pseudomonadati</taxon>
        <taxon>Pseudomonadota</taxon>
        <taxon>Gammaproteobacteria</taxon>
        <taxon>Legionellales</taxon>
        <taxon>Legionellaceae</taxon>
        <taxon>Legionella</taxon>
    </lineage>
</organism>
<gene>
    <name evidence="7" type="ORF">Lbru_1920</name>
</gene>
<dbReference type="STRING" id="29422.Lbru_1920"/>
<comment type="subcellular location">
    <subcellularLocation>
        <location evidence="1">Membrane</location>
        <topology evidence="1">Multi-pass membrane protein</topology>
    </subcellularLocation>
</comment>
<evidence type="ECO:0000259" key="6">
    <source>
        <dbReference type="PROSITE" id="PS50850"/>
    </source>
</evidence>
<comment type="caution">
    <text evidence="7">The sequence shown here is derived from an EMBL/GenBank/DDBJ whole genome shotgun (WGS) entry which is preliminary data.</text>
</comment>
<feature type="transmembrane region" description="Helical" evidence="5">
    <location>
        <begin position="339"/>
        <end position="360"/>
    </location>
</feature>
<evidence type="ECO:0000256" key="1">
    <source>
        <dbReference type="ARBA" id="ARBA00004141"/>
    </source>
</evidence>
<evidence type="ECO:0000256" key="3">
    <source>
        <dbReference type="ARBA" id="ARBA00022989"/>
    </source>
</evidence>
<keyword evidence="8" id="KW-1185">Reference proteome</keyword>
<dbReference type="PATRIC" id="fig|29422.6.peg.2049"/>
<evidence type="ECO:0000256" key="5">
    <source>
        <dbReference type="SAM" id="Phobius"/>
    </source>
</evidence>
<keyword evidence="4 5" id="KW-0472">Membrane</keyword>